<gene>
    <name evidence="4" type="ORF">B9Q02_03015</name>
</gene>
<feature type="domain" description="Endonuclease GajA/Old nuclease/RecF-like AAA" evidence="3">
    <location>
        <begin position="7"/>
        <end position="340"/>
    </location>
</feature>
<dbReference type="InterPro" id="IPR027417">
    <property type="entry name" value="P-loop_NTPase"/>
</dbReference>
<evidence type="ECO:0000256" key="2">
    <source>
        <dbReference type="SAM" id="Coils"/>
    </source>
</evidence>
<dbReference type="AlphaFoldDB" id="A0A2R6AIT7"/>
<dbReference type="InterPro" id="IPR041685">
    <property type="entry name" value="AAA_GajA/Old/RecF-like"/>
</dbReference>
<dbReference type="Pfam" id="PF13175">
    <property type="entry name" value="AAA_15"/>
    <property type="match status" value="1"/>
</dbReference>
<protein>
    <recommendedName>
        <fullName evidence="3">Endonuclease GajA/Old nuclease/RecF-like AAA domain-containing protein</fullName>
    </recommendedName>
</protein>
<dbReference type="EMBL" id="NEXD01000009">
    <property type="protein sequence ID" value="PSN86281.1"/>
    <property type="molecule type" value="Genomic_DNA"/>
</dbReference>
<keyword evidence="1 2" id="KW-0175">Coiled coil</keyword>
<feature type="coiled-coil region" evidence="2">
    <location>
        <begin position="171"/>
        <end position="588"/>
    </location>
</feature>
<dbReference type="Proteomes" id="UP000240569">
    <property type="component" value="Unassembled WGS sequence"/>
</dbReference>
<reference evidence="4 5" key="1">
    <citation type="submission" date="2017-04" db="EMBL/GenBank/DDBJ databases">
        <title>Novel microbial lineages endemic to geothermal iron-oxide mats fill important gaps in the evolutionary history of Archaea.</title>
        <authorList>
            <person name="Jay Z.J."/>
            <person name="Beam J.P."/>
            <person name="Dlakic M."/>
            <person name="Rusch D.B."/>
            <person name="Kozubal M.A."/>
            <person name="Inskeep W.P."/>
        </authorList>
    </citation>
    <scope>NUCLEOTIDE SEQUENCE [LARGE SCALE GENOMIC DNA]</scope>
    <source>
        <strain evidence="4">BE_D</strain>
    </source>
</reference>
<dbReference type="SUPFAM" id="SSF52540">
    <property type="entry name" value="P-loop containing nucleoside triphosphate hydrolases"/>
    <property type="match status" value="2"/>
</dbReference>
<sequence length="753" mass="87642">MKALNYKIRQVHLKNIKSHVDTTLEFSSGINIIEGDVGSGKSTILQSIEAALFGYDITKLIRVNEENCQIVLKLEPDLQIEWNVRSKKNQGARVLINGELHTLTAKEMREFVVKKLRIPESTGWREPKLFRAAVYIRQEELKTLLDESTSAEELVRRATGVTKFSVAVQNAKRVNRQLDTLSQALRNTLNLVQSRVERNKDAEENLKRYKAQLEEELATLETLEKMYQELEQKNRKAFEEYSLISNKIHAETQALKSFEEDLGITSEQRQSLEKEVKALEDELLAQEAPKLLSDDLEEINSKLKELQRELARVNREKGVLENQKRQLSELEKEKQALESEIDFGLDLDALTDSVKKLDQKKEELLKEIAKLESLIQGHSKLVQTGECYVCGAKVDTKSWKKHLEEEEQTLNRLKIELDNAERELESVRENQSKAKLQIEKQKRLEKVANKIEEIRQSLEREKSLEEEEKRLSEEVRELNEAQRFTLLKNKYEERVSRLEEIKKREQALKERIAELKRSLEQNKAELERVSLVYSQTKEEFDKVRKQREESLKSVERLKELVQSEQRRVEEYKRDLEEQKRIAQKLETLSKLRGFFEKSFIPTLEKIEALRLEEAKSRISVKMKEYFDLLMQDDERTVELTDELKPVLKKRIAGEWVEMPYPSGGERSTIALSYRLALGCVAREMRGIGVDFMMLDEPTDGFSEEQLTKFQMVLERLEIPQIILVSHHKALESIGQTIIRVEYSKDGSVVSVSG</sequence>
<evidence type="ECO:0000313" key="5">
    <source>
        <dbReference type="Proteomes" id="UP000240569"/>
    </source>
</evidence>
<comment type="caution">
    <text evidence="4">The sequence shown here is derived from an EMBL/GenBank/DDBJ whole genome shotgun (WGS) entry which is preliminary data.</text>
</comment>
<dbReference type="Gene3D" id="3.40.50.300">
    <property type="entry name" value="P-loop containing nucleotide triphosphate hydrolases"/>
    <property type="match status" value="2"/>
</dbReference>
<organism evidence="4 5">
    <name type="scientific">Candidatus Marsarchaeota G1 archaeon BE_D</name>
    <dbReference type="NCBI Taxonomy" id="1978156"/>
    <lineage>
        <taxon>Archaea</taxon>
        <taxon>Candidatus Marsarchaeota</taxon>
        <taxon>Candidatus Marsarchaeota group 1</taxon>
    </lineage>
</organism>
<evidence type="ECO:0000313" key="4">
    <source>
        <dbReference type="EMBL" id="PSN86281.1"/>
    </source>
</evidence>
<proteinExistence type="predicted"/>
<evidence type="ECO:0000259" key="3">
    <source>
        <dbReference type="Pfam" id="PF13175"/>
    </source>
</evidence>
<evidence type="ECO:0000256" key="1">
    <source>
        <dbReference type="ARBA" id="ARBA00023054"/>
    </source>
</evidence>
<accession>A0A2R6AIT7</accession>
<name>A0A2R6AIT7_9ARCH</name>
<dbReference type="PANTHER" id="PTHR32114:SF2">
    <property type="entry name" value="ABC TRANSPORTER ABCH.3"/>
    <property type="match status" value="1"/>
</dbReference>
<dbReference type="PANTHER" id="PTHR32114">
    <property type="entry name" value="ABC TRANSPORTER ABCH.3"/>
    <property type="match status" value="1"/>
</dbReference>